<feature type="transmembrane region" description="Helical" evidence="4">
    <location>
        <begin position="341"/>
        <end position="364"/>
    </location>
</feature>
<dbReference type="PANTHER" id="PTHR43129">
    <property type="entry name" value="FOSMIDOMYCIN RESISTANCE PROTEIN"/>
    <property type="match status" value="1"/>
</dbReference>
<feature type="transmembrane region" description="Helical" evidence="4">
    <location>
        <begin position="287"/>
        <end position="320"/>
    </location>
</feature>
<feature type="domain" description="Major facilitator superfamily (MFS) profile" evidence="5">
    <location>
        <begin position="17"/>
        <end position="393"/>
    </location>
</feature>
<feature type="transmembrane region" description="Helical" evidence="4">
    <location>
        <begin position="138"/>
        <end position="164"/>
    </location>
</feature>
<dbReference type="RefSeq" id="WP_066744101.1">
    <property type="nucleotide sequence ID" value="NZ_CALCLR010000023.1"/>
</dbReference>
<dbReference type="Proteomes" id="UP000093044">
    <property type="component" value="Chromosome"/>
</dbReference>
<accession>A0A1B2I422</accession>
<dbReference type="Pfam" id="PF07690">
    <property type="entry name" value="MFS_1"/>
    <property type="match status" value="1"/>
</dbReference>
<feature type="transmembrane region" description="Helical" evidence="4">
    <location>
        <begin position="55"/>
        <end position="75"/>
    </location>
</feature>
<name>A0A1B2I422_9BACT</name>
<dbReference type="CDD" id="cd17478">
    <property type="entry name" value="MFS_FsR"/>
    <property type="match status" value="1"/>
</dbReference>
<dbReference type="KEGG" id="cpor:BED41_06125"/>
<feature type="transmembrane region" description="Helical" evidence="4">
    <location>
        <begin position="253"/>
        <end position="275"/>
    </location>
</feature>
<evidence type="ECO:0000256" key="2">
    <source>
        <dbReference type="ARBA" id="ARBA00022989"/>
    </source>
</evidence>
<dbReference type="EMBL" id="CP016757">
    <property type="protein sequence ID" value="ANZ44702.1"/>
    <property type="molecule type" value="Genomic_DNA"/>
</dbReference>
<keyword evidence="7" id="KW-1185">Reference proteome</keyword>
<evidence type="ECO:0000256" key="4">
    <source>
        <dbReference type="SAM" id="Phobius"/>
    </source>
</evidence>
<dbReference type="Gene3D" id="1.20.1250.20">
    <property type="entry name" value="MFS general substrate transporter like domains"/>
    <property type="match status" value="1"/>
</dbReference>
<evidence type="ECO:0000256" key="3">
    <source>
        <dbReference type="ARBA" id="ARBA00023136"/>
    </source>
</evidence>
<dbReference type="InterPro" id="IPR036259">
    <property type="entry name" value="MFS_trans_sf"/>
</dbReference>
<evidence type="ECO:0000313" key="7">
    <source>
        <dbReference type="Proteomes" id="UP000093044"/>
    </source>
</evidence>
<feature type="transmembrane region" description="Helical" evidence="4">
    <location>
        <begin position="370"/>
        <end position="390"/>
    </location>
</feature>
<feature type="transmembrane region" description="Helical" evidence="4">
    <location>
        <begin position="170"/>
        <end position="188"/>
    </location>
</feature>
<keyword evidence="3 4" id="KW-0472">Membrane</keyword>
<dbReference type="AlphaFoldDB" id="A0A1B2I422"/>
<dbReference type="PROSITE" id="PS50850">
    <property type="entry name" value="MFS"/>
    <property type="match status" value="1"/>
</dbReference>
<gene>
    <name evidence="6" type="ORF">BED41_06125</name>
</gene>
<dbReference type="OrthoDB" id="9770492at2"/>
<evidence type="ECO:0000313" key="6">
    <source>
        <dbReference type="EMBL" id="ANZ44702.1"/>
    </source>
</evidence>
<sequence>MSTKRTNSPISAQDKKTLFGVIFLHGLNDMHSTALPTVIPMLAKSISLTMSQAGFLNALFGLTNIFGQPMFGFIADKLRRPWFAVWGPLLSVIGASLLPLAPSYGTSFIFVGMMSVGTSLFHPQGTGRCGAAAGGNALAFYLSLFQASGSFGSAVGPIYVVFMISMLGKPLFPIAVIPAVALICLYLWRHMEARTEDELLEMSARPRQHFFENLRYLISKVGWIVSITSVRDAVFQSIKIFLPTLLITRGSSIAMGGMTLFAATLSATLAGVAGGKLADVIGDERVLFGALAISPVFLIVGLHDSSLLCLISLMVGFAFLQASTPVTTAMAQRRCPDSRSMVSSLSNGVSWGIANLFVTPVGVIADIVGLQATLNVVAFLPWIVTILYTGRRLLKK</sequence>
<keyword evidence="2 4" id="KW-1133">Transmembrane helix</keyword>
<reference evidence="6" key="1">
    <citation type="submission" date="2016-08" db="EMBL/GenBank/DDBJ databases">
        <title>Complete genome of Cloacibacillus porcorum.</title>
        <authorList>
            <person name="Looft T."/>
            <person name="Bayles D.O."/>
            <person name="Alt D.P."/>
        </authorList>
    </citation>
    <scope>NUCLEOTIDE SEQUENCE [LARGE SCALE GENOMIC DNA]</scope>
    <source>
        <strain evidence="6">CL-84</strain>
    </source>
</reference>
<dbReference type="PANTHER" id="PTHR43129:SF1">
    <property type="entry name" value="FOSMIDOMYCIN RESISTANCE PROTEIN"/>
    <property type="match status" value="1"/>
</dbReference>
<evidence type="ECO:0000256" key="1">
    <source>
        <dbReference type="ARBA" id="ARBA00022692"/>
    </source>
</evidence>
<dbReference type="InterPro" id="IPR011701">
    <property type="entry name" value="MFS"/>
</dbReference>
<feature type="transmembrane region" description="Helical" evidence="4">
    <location>
        <begin position="82"/>
        <end position="101"/>
    </location>
</feature>
<keyword evidence="1 4" id="KW-0812">Transmembrane</keyword>
<protein>
    <recommendedName>
        <fullName evidence="5">Major facilitator superfamily (MFS) profile domain-containing protein</fullName>
    </recommendedName>
</protein>
<proteinExistence type="predicted"/>
<dbReference type="SUPFAM" id="SSF103473">
    <property type="entry name" value="MFS general substrate transporter"/>
    <property type="match status" value="1"/>
</dbReference>
<dbReference type="GO" id="GO:0005886">
    <property type="term" value="C:plasma membrane"/>
    <property type="evidence" value="ECO:0007669"/>
    <property type="project" value="TreeGrafter"/>
</dbReference>
<dbReference type="GeneID" id="83057427"/>
<evidence type="ECO:0000259" key="5">
    <source>
        <dbReference type="PROSITE" id="PS50850"/>
    </source>
</evidence>
<organism evidence="6 7">
    <name type="scientific">Cloacibacillus porcorum</name>
    <dbReference type="NCBI Taxonomy" id="1197717"/>
    <lineage>
        <taxon>Bacteria</taxon>
        <taxon>Thermotogati</taxon>
        <taxon>Synergistota</taxon>
        <taxon>Synergistia</taxon>
        <taxon>Synergistales</taxon>
        <taxon>Synergistaceae</taxon>
        <taxon>Cloacibacillus</taxon>
    </lineage>
</organism>
<dbReference type="GO" id="GO:0022857">
    <property type="term" value="F:transmembrane transporter activity"/>
    <property type="evidence" value="ECO:0007669"/>
    <property type="project" value="InterPro"/>
</dbReference>
<dbReference type="InterPro" id="IPR020846">
    <property type="entry name" value="MFS_dom"/>
</dbReference>
<dbReference type="STRING" id="1197717.BED41_06125"/>